<feature type="domain" description="HTH marR-type" evidence="4">
    <location>
        <begin position="3"/>
        <end position="139"/>
    </location>
</feature>
<protein>
    <submittedName>
        <fullName evidence="5">MarR family transcriptional regulator</fullName>
    </submittedName>
</protein>
<dbReference type="GO" id="GO:0003700">
    <property type="term" value="F:DNA-binding transcription factor activity"/>
    <property type="evidence" value="ECO:0007669"/>
    <property type="project" value="InterPro"/>
</dbReference>
<dbReference type="PANTHER" id="PTHR42756:SF1">
    <property type="entry name" value="TRANSCRIPTIONAL REPRESSOR OF EMRAB OPERON"/>
    <property type="match status" value="1"/>
</dbReference>
<evidence type="ECO:0000256" key="1">
    <source>
        <dbReference type="ARBA" id="ARBA00023015"/>
    </source>
</evidence>
<dbReference type="SMART" id="SM00347">
    <property type="entry name" value="HTH_MARR"/>
    <property type="match status" value="1"/>
</dbReference>
<keyword evidence="1" id="KW-0805">Transcription regulation</keyword>
<dbReference type="PROSITE" id="PS50995">
    <property type="entry name" value="HTH_MARR_2"/>
    <property type="match status" value="1"/>
</dbReference>
<dbReference type="InterPro" id="IPR036388">
    <property type="entry name" value="WH-like_DNA-bd_sf"/>
</dbReference>
<gene>
    <name evidence="5" type="ORF">BK123_33845</name>
</gene>
<dbReference type="InterPro" id="IPR011991">
    <property type="entry name" value="ArsR-like_HTH"/>
</dbReference>
<evidence type="ECO:0000259" key="4">
    <source>
        <dbReference type="PROSITE" id="PS50995"/>
    </source>
</evidence>
<dbReference type="CDD" id="cd00090">
    <property type="entry name" value="HTH_ARSR"/>
    <property type="match status" value="1"/>
</dbReference>
<accession>A0A1R1AF52</accession>
<keyword evidence="2" id="KW-0238">DNA-binding</keyword>
<evidence type="ECO:0000313" key="6">
    <source>
        <dbReference type="Proteomes" id="UP000187074"/>
    </source>
</evidence>
<dbReference type="InterPro" id="IPR023187">
    <property type="entry name" value="Tscrpt_reg_MarR-type_CS"/>
</dbReference>
<keyword evidence="3" id="KW-0804">Transcription</keyword>
<dbReference type="Gene3D" id="1.10.10.10">
    <property type="entry name" value="Winged helix-like DNA-binding domain superfamily/Winged helix DNA-binding domain"/>
    <property type="match status" value="1"/>
</dbReference>
<comment type="caution">
    <text evidence="5">The sequence shown here is derived from an EMBL/GenBank/DDBJ whole genome shotgun (WGS) entry which is preliminary data.</text>
</comment>
<dbReference type="AlphaFoldDB" id="A0A1R1AF52"/>
<evidence type="ECO:0000256" key="2">
    <source>
        <dbReference type="ARBA" id="ARBA00023125"/>
    </source>
</evidence>
<proteinExistence type="predicted"/>
<dbReference type="RefSeq" id="WP_076326663.1">
    <property type="nucleotide sequence ID" value="NZ_MRTF01000028.1"/>
</dbReference>
<evidence type="ECO:0000313" key="5">
    <source>
        <dbReference type="EMBL" id="OME84186.1"/>
    </source>
</evidence>
<dbReference type="InterPro" id="IPR000835">
    <property type="entry name" value="HTH_MarR-typ"/>
</dbReference>
<dbReference type="Proteomes" id="UP000187074">
    <property type="component" value="Unassembled WGS sequence"/>
</dbReference>
<dbReference type="PRINTS" id="PR00598">
    <property type="entry name" value="HTHMARR"/>
</dbReference>
<name>A0A1R1AF52_PAELA</name>
<dbReference type="OrthoDB" id="327696at2"/>
<sequence>MDEKQLNIEITANFMKFNDLLTAFLKENLFKGSVFTAPNRGQGKILSILHQTPNISQKELVSQLDMRPQSASEMIKKLEKKGFIERYKSEEDQRVMMITLTKAGRVVLNQTGDFQPVFLNVLTMDEKQQFNHTLEKLVSEIETEVAKVRNKH</sequence>
<dbReference type="EMBL" id="MRTF01000028">
    <property type="protein sequence ID" value="OME84186.1"/>
    <property type="molecule type" value="Genomic_DNA"/>
</dbReference>
<reference evidence="5 6" key="1">
    <citation type="submission" date="2016-11" db="EMBL/GenBank/DDBJ databases">
        <title>Paenibacillus species isolates.</title>
        <authorList>
            <person name="Beno S.M."/>
        </authorList>
    </citation>
    <scope>NUCLEOTIDE SEQUENCE [LARGE SCALE GENOMIC DNA]</scope>
    <source>
        <strain evidence="5 6">FSL F4-0100</strain>
    </source>
</reference>
<dbReference type="Pfam" id="PF01047">
    <property type="entry name" value="MarR"/>
    <property type="match status" value="1"/>
</dbReference>
<dbReference type="PANTHER" id="PTHR42756">
    <property type="entry name" value="TRANSCRIPTIONAL REGULATOR, MARR"/>
    <property type="match status" value="1"/>
</dbReference>
<dbReference type="GO" id="GO:0003677">
    <property type="term" value="F:DNA binding"/>
    <property type="evidence" value="ECO:0007669"/>
    <property type="project" value="UniProtKB-KW"/>
</dbReference>
<dbReference type="InterPro" id="IPR036390">
    <property type="entry name" value="WH_DNA-bd_sf"/>
</dbReference>
<dbReference type="STRING" id="1401.BK123_33845"/>
<organism evidence="5 6">
    <name type="scientific">Paenibacillus lautus</name>
    <name type="common">Bacillus lautus</name>
    <dbReference type="NCBI Taxonomy" id="1401"/>
    <lineage>
        <taxon>Bacteria</taxon>
        <taxon>Bacillati</taxon>
        <taxon>Bacillota</taxon>
        <taxon>Bacilli</taxon>
        <taxon>Bacillales</taxon>
        <taxon>Paenibacillaceae</taxon>
        <taxon>Paenibacillus</taxon>
    </lineage>
</organism>
<evidence type="ECO:0000256" key="3">
    <source>
        <dbReference type="ARBA" id="ARBA00023163"/>
    </source>
</evidence>
<dbReference type="SUPFAM" id="SSF46785">
    <property type="entry name" value="Winged helix' DNA-binding domain"/>
    <property type="match status" value="1"/>
</dbReference>
<dbReference type="PROSITE" id="PS01117">
    <property type="entry name" value="HTH_MARR_1"/>
    <property type="match status" value="1"/>
</dbReference>